<dbReference type="PANTHER" id="PTHR42085:SF8">
    <property type="entry name" value="F-BOX DOMAIN-CONTAINING PROTEIN"/>
    <property type="match status" value="1"/>
</dbReference>
<evidence type="ECO:0000313" key="2">
    <source>
        <dbReference type="Proteomes" id="UP001590950"/>
    </source>
</evidence>
<evidence type="ECO:0008006" key="3">
    <source>
        <dbReference type="Google" id="ProtNLM"/>
    </source>
</evidence>
<reference evidence="1 2" key="1">
    <citation type="submission" date="2024-09" db="EMBL/GenBank/DDBJ databases">
        <title>Rethinking Asexuality: The Enigmatic Case of Functional Sexual Genes in Lepraria (Stereocaulaceae).</title>
        <authorList>
            <person name="Doellman M."/>
            <person name="Sun Y."/>
            <person name="Barcenas-Pena A."/>
            <person name="Lumbsch H.T."/>
            <person name="Grewe F."/>
        </authorList>
    </citation>
    <scope>NUCLEOTIDE SEQUENCE [LARGE SCALE GENOMIC DNA]</scope>
    <source>
        <strain evidence="1 2">Mercado 3170</strain>
    </source>
</reference>
<name>A0ABR4AQ98_9LECA</name>
<dbReference type="Proteomes" id="UP001590950">
    <property type="component" value="Unassembled WGS sequence"/>
</dbReference>
<evidence type="ECO:0000313" key="1">
    <source>
        <dbReference type="EMBL" id="KAL2046819.1"/>
    </source>
</evidence>
<dbReference type="EMBL" id="JBEFKJ010000003">
    <property type="protein sequence ID" value="KAL2046819.1"/>
    <property type="molecule type" value="Genomic_DNA"/>
</dbReference>
<dbReference type="PANTHER" id="PTHR42085">
    <property type="entry name" value="F-BOX DOMAIN-CONTAINING PROTEIN"/>
    <property type="match status" value="1"/>
</dbReference>
<proteinExistence type="predicted"/>
<gene>
    <name evidence="1" type="ORF">N7G274_000837</name>
</gene>
<keyword evidence="2" id="KW-1185">Reference proteome</keyword>
<sequence length="257" mass="29810">MNVLSIILELQSEVSRLDSRVKHLELELLRDKPTFPFLQLPREIRDRIYLYALKCPAFAKIHPQVMEWFKPSTPAICLVNRQLSAEANEILYSKNMMHFDEPEEIHNCLEAIGTINKAYIRSISLWFDYRTIEQCRRDGTSGLANSSDWAKALLGSGLTKLNKIKIQTECVGAESYSCYHPSMDPVLVRAIKYLFRQEQEGPTRHLMLTGFNYDNRRRFPGSWRVTMTQFAPDWIDEAEYAGLMPTPPPEYLDDNET</sequence>
<dbReference type="InterPro" id="IPR038883">
    <property type="entry name" value="AN11006-like"/>
</dbReference>
<protein>
    <recommendedName>
        <fullName evidence="3">F-box domain-containing protein</fullName>
    </recommendedName>
</protein>
<accession>A0ABR4AQ98</accession>
<comment type="caution">
    <text evidence="1">The sequence shown here is derived from an EMBL/GenBank/DDBJ whole genome shotgun (WGS) entry which is preliminary data.</text>
</comment>
<organism evidence="1 2">
    <name type="scientific">Stereocaulon virgatum</name>
    <dbReference type="NCBI Taxonomy" id="373712"/>
    <lineage>
        <taxon>Eukaryota</taxon>
        <taxon>Fungi</taxon>
        <taxon>Dikarya</taxon>
        <taxon>Ascomycota</taxon>
        <taxon>Pezizomycotina</taxon>
        <taxon>Lecanoromycetes</taxon>
        <taxon>OSLEUM clade</taxon>
        <taxon>Lecanoromycetidae</taxon>
        <taxon>Lecanorales</taxon>
        <taxon>Lecanorineae</taxon>
        <taxon>Stereocaulaceae</taxon>
        <taxon>Stereocaulon</taxon>
    </lineage>
</organism>